<dbReference type="RefSeq" id="WP_062486038.1">
    <property type="nucleotide sequence ID" value="NZ_LN885086.1"/>
</dbReference>
<evidence type="ECO:0000313" key="1">
    <source>
        <dbReference type="EMBL" id="CUQ67534.1"/>
    </source>
</evidence>
<dbReference type="KEGG" id="nio:NITINOP_2562"/>
<keyword evidence="2" id="KW-1185">Reference proteome</keyword>
<dbReference type="STRING" id="1715989.NITINOP_2562"/>
<dbReference type="OrthoDB" id="9790929at2"/>
<evidence type="ECO:0000313" key="2">
    <source>
        <dbReference type="Proteomes" id="UP000066284"/>
    </source>
</evidence>
<dbReference type="EMBL" id="LN885086">
    <property type="protein sequence ID" value="CUQ67534.1"/>
    <property type="molecule type" value="Genomic_DNA"/>
</dbReference>
<accession>A0A0S4KWJ0</accession>
<dbReference type="AlphaFoldDB" id="A0A0S4KWJ0"/>
<protein>
    <recommendedName>
        <fullName evidence="3">HPt domain-containing protein</fullName>
    </recommendedName>
</protein>
<proteinExistence type="predicted"/>
<sequence length="312" mass="34470">MSIETRVAVQQNRLDELIREMQEGLERIHVDLDELQQGPDPDRHRALARAMKTEVAGIRGSAVKAGFPEVKEACEDAILLIESVGDPDARRGVGDYLALCKGLGRIRQSLTRAAAMNPRGTSVCDFVKDAPATITTNGLLAALHRLQESRSASATRNGHLLPAVIERVEQLKEKGVEECNGMFLKELLDESSKKEAEFVEIAQTQIPAIIEVVGPLKRGERWSDQLADRFREVIGRFSRLLSSAKEADAPQSVFFDGLMGFLTLVMQQRVVVTGRRYAAVESRLQECLGAVHAWAEERLAERSAIGSLLDMK</sequence>
<dbReference type="Proteomes" id="UP000066284">
    <property type="component" value="Chromosome 1"/>
</dbReference>
<name>A0A0S4KWJ0_9BACT</name>
<organism evidence="1 2">
    <name type="scientific">Candidatus Nitrospira inopinata</name>
    <dbReference type="NCBI Taxonomy" id="1715989"/>
    <lineage>
        <taxon>Bacteria</taxon>
        <taxon>Pseudomonadati</taxon>
        <taxon>Nitrospirota</taxon>
        <taxon>Nitrospiria</taxon>
        <taxon>Nitrospirales</taxon>
        <taxon>Nitrospiraceae</taxon>
        <taxon>Nitrospira</taxon>
    </lineage>
</organism>
<evidence type="ECO:0008006" key="3">
    <source>
        <dbReference type="Google" id="ProtNLM"/>
    </source>
</evidence>
<gene>
    <name evidence="1" type="ORF">NITINOP_2562</name>
</gene>
<reference evidence="2" key="1">
    <citation type="submission" date="2015-09" db="EMBL/GenBank/DDBJ databases">
        <authorList>
            <person name="Daims H."/>
        </authorList>
    </citation>
    <scope>NUCLEOTIDE SEQUENCE [LARGE SCALE GENOMIC DNA]</scope>
</reference>